<dbReference type="InterPro" id="IPR014030">
    <property type="entry name" value="Ketoacyl_synth_N"/>
</dbReference>
<keyword evidence="4" id="KW-0444">Lipid biosynthesis</keyword>
<keyword evidence="9" id="KW-0560">Oxidoreductase</keyword>
<name>A0A7R9QR39_9ACAR</name>
<keyword evidence="11" id="KW-0443">Lipid metabolism</keyword>
<dbReference type="Pfam" id="PF02801">
    <property type="entry name" value="Ketoacyl-synt_C"/>
    <property type="match status" value="1"/>
</dbReference>
<evidence type="ECO:0000256" key="3">
    <source>
        <dbReference type="ARBA" id="ARBA00022450"/>
    </source>
</evidence>
<reference evidence="17" key="1">
    <citation type="submission" date="2020-11" db="EMBL/GenBank/DDBJ databases">
        <authorList>
            <person name="Tran Van P."/>
        </authorList>
    </citation>
    <scope>NUCLEOTIDE SEQUENCE</scope>
</reference>
<dbReference type="InterPro" id="IPR050091">
    <property type="entry name" value="PKS_NRPS_Biosynth_Enz"/>
</dbReference>
<comment type="similarity">
    <text evidence="15">Belongs to the thiolase-like superfamily. Beta-ketoacyl-ACP synthases family.</text>
</comment>
<keyword evidence="8" id="KW-0521">NADP</keyword>
<gene>
    <name evidence="17" type="ORF">ONB1V03_LOCUS12005</name>
</gene>
<dbReference type="EMBL" id="CAJPVJ010009372">
    <property type="protein sequence ID" value="CAG2172549.1"/>
    <property type="molecule type" value="Genomic_DNA"/>
</dbReference>
<evidence type="ECO:0000256" key="10">
    <source>
        <dbReference type="ARBA" id="ARBA00023027"/>
    </source>
</evidence>
<evidence type="ECO:0000256" key="9">
    <source>
        <dbReference type="ARBA" id="ARBA00023002"/>
    </source>
</evidence>
<dbReference type="PANTHER" id="PTHR43775">
    <property type="entry name" value="FATTY ACID SYNTHASE"/>
    <property type="match status" value="1"/>
</dbReference>
<evidence type="ECO:0000256" key="5">
    <source>
        <dbReference type="ARBA" id="ARBA00022679"/>
    </source>
</evidence>
<dbReference type="CDD" id="cd00833">
    <property type="entry name" value="PKS"/>
    <property type="match status" value="1"/>
</dbReference>
<proteinExistence type="inferred from homology"/>
<dbReference type="InterPro" id="IPR020841">
    <property type="entry name" value="PKS_Beta-ketoAc_synthase_dom"/>
</dbReference>
<dbReference type="InterPro" id="IPR014031">
    <property type="entry name" value="Ketoacyl_synth_C"/>
</dbReference>
<evidence type="ECO:0000256" key="4">
    <source>
        <dbReference type="ARBA" id="ARBA00022516"/>
    </source>
</evidence>
<dbReference type="GO" id="GO:0016787">
    <property type="term" value="F:hydrolase activity"/>
    <property type="evidence" value="ECO:0007669"/>
    <property type="project" value="UniProtKB-KW"/>
</dbReference>
<dbReference type="InterPro" id="IPR016039">
    <property type="entry name" value="Thiolase-like"/>
</dbReference>
<evidence type="ECO:0000313" key="17">
    <source>
        <dbReference type="EMBL" id="CAD7655362.1"/>
    </source>
</evidence>
<evidence type="ECO:0000313" key="18">
    <source>
        <dbReference type="Proteomes" id="UP000728032"/>
    </source>
</evidence>
<keyword evidence="10" id="KW-0520">NAD</keyword>
<dbReference type="GO" id="GO:0004312">
    <property type="term" value="F:fatty acid synthase activity"/>
    <property type="evidence" value="ECO:0007669"/>
    <property type="project" value="UniProtKB-EC"/>
</dbReference>
<dbReference type="GO" id="GO:0004315">
    <property type="term" value="F:3-oxoacyl-[acyl-carrier-protein] synthase activity"/>
    <property type="evidence" value="ECO:0007669"/>
    <property type="project" value="InterPro"/>
</dbReference>
<keyword evidence="18" id="KW-1185">Reference proteome</keyword>
<evidence type="ECO:0000256" key="13">
    <source>
        <dbReference type="ARBA" id="ARBA00023268"/>
    </source>
</evidence>
<dbReference type="PANTHER" id="PTHR43775:SF7">
    <property type="entry name" value="FATTY ACID SYNTHASE"/>
    <property type="match status" value="1"/>
</dbReference>
<evidence type="ECO:0000256" key="15">
    <source>
        <dbReference type="RuleBase" id="RU003694"/>
    </source>
</evidence>
<evidence type="ECO:0000256" key="1">
    <source>
        <dbReference type="ARBA" id="ARBA00012873"/>
    </source>
</evidence>
<dbReference type="PROSITE" id="PS52004">
    <property type="entry name" value="KS3_2"/>
    <property type="match status" value="1"/>
</dbReference>
<keyword evidence="3" id="KW-0596">Phosphopantetheine</keyword>
<dbReference type="SMART" id="SM00825">
    <property type="entry name" value="PKS_KS"/>
    <property type="match status" value="1"/>
</dbReference>
<keyword evidence="12" id="KW-0275">Fatty acid biosynthesis</keyword>
<dbReference type="PROSITE" id="PS00606">
    <property type="entry name" value="KS3_1"/>
    <property type="match status" value="1"/>
</dbReference>
<evidence type="ECO:0000259" key="16">
    <source>
        <dbReference type="PROSITE" id="PS52004"/>
    </source>
</evidence>
<feature type="domain" description="Ketosynthase family 3 (KS3)" evidence="16">
    <location>
        <begin position="3"/>
        <end position="413"/>
    </location>
</feature>
<dbReference type="Gene3D" id="3.30.70.3290">
    <property type="match status" value="1"/>
</dbReference>
<keyword evidence="5 15" id="KW-0808">Transferase</keyword>
<evidence type="ECO:0000256" key="14">
    <source>
        <dbReference type="ARBA" id="ARBA00044883"/>
    </source>
</evidence>
<keyword evidence="7" id="KW-0276">Fatty acid metabolism</keyword>
<dbReference type="Proteomes" id="UP000728032">
    <property type="component" value="Unassembled WGS sequence"/>
</dbReference>
<dbReference type="SUPFAM" id="SSF53901">
    <property type="entry name" value="Thiolase-like"/>
    <property type="match status" value="1"/>
</dbReference>
<comment type="catalytic activity">
    <reaction evidence="14">
        <text>acetyl-CoA + n malonyl-CoA + 2n NADPH + 2n H(+) = a long-chain fatty acid + (n+1) CoA + n CO2 + 2n NADP(+).</text>
        <dbReference type="EC" id="2.3.1.85"/>
    </reaction>
</comment>
<keyword evidence="13" id="KW-0511">Multifunctional enzyme</keyword>
<evidence type="ECO:0000256" key="8">
    <source>
        <dbReference type="ARBA" id="ARBA00022857"/>
    </source>
</evidence>
<dbReference type="InterPro" id="IPR018201">
    <property type="entry name" value="Ketoacyl_synth_AS"/>
</dbReference>
<dbReference type="Gene3D" id="3.40.47.10">
    <property type="match status" value="1"/>
</dbReference>
<accession>A0A7R9QR39</accession>
<dbReference type="Pfam" id="PF16197">
    <property type="entry name" value="KAsynt_C_assoc"/>
    <property type="match status" value="1"/>
</dbReference>
<evidence type="ECO:0000256" key="2">
    <source>
        <dbReference type="ARBA" id="ARBA00018769"/>
    </source>
</evidence>
<dbReference type="OrthoDB" id="10065950at2759"/>
<dbReference type="EMBL" id="OC924197">
    <property type="protein sequence ID" value="CAD7655362.1"/>
    <property type="molecule type" value="Genomic_DNA"/>
</dbReference>
<sequence>MSADDILVSGMSGRFPLSANTDEFAKNLFDGIDMVTDDDSRWLMGLYDISNRMGKIDDYKHFDSSFFGLMEQMVDEIDPQSRMLLEVSYEAMLDAGLNPQTLRGSRTGVYVGVSQYAMTDGYPEDVQPDSRENLKTVMLQNLSNMKTFYASRISFANDFKGPSMIVDTACSASLSAMCLAYNDLKLGYTDSAIVCGTHMLFEPFISQYQQELSVCSPRGVSAVLDQKADGFVKGEAVCCLFLQRRRDARRNYAHVRSARMNVDGHKKMGMFFPSSEAHEQLMMMSYEDAKIDPRDMTYFECHATGTKAGDPQEIKAIYNAYCKSTGRTDPLPIGVLKSNMGHAEAGSGVASVIKILISYENECIPPNINLNTIKDEIAQYFPPLLAIQEKYPYQPGVNNFGIGGSNAHVLLEPNYKLGTDDGLSIAQTIPRIVNICGRTQQSVKHIMDFIENNTTKITNDFLALLSDTMKSIPAVNSSGMPNRGSIIIKKMNEENNEIKYEYKKQMGVLKGKGLRPLWLLFPGLGGQWPAMLTILGIVCAILKPSSVPNL</sequence>
<evidence type="ECO:0000256" key="7">
    <source>
        <dbReference type="ARBA" id="ARBA00022832"/>
    </source>
</evidence>
<dbReference type="GO" id="GO:0006633">
    <property type="term" value="P:fatty acid biosynthetic process"/>
    <property type="evidence" value="ECO:0007669"/>
    <property type="project" value="UniProtKB-KW"/>
</dbReference>
<dbReference type="EC" id="2.3.1.85" evidence="1"/>
<evidence type="ECO:0000256" key="12">
    <source>
        <dbReference type="ARBA" id="ARBA00023160"/>
    </source>
</evidence>
<dbReference type="InterPro" id="IPR032821">
    <property type="entry name" value="PKS_assoc"/>
</dbReference>
<dbReference type="GO" id="GO:0016491">
    <property type="term" value="F:oxidoreductase activity"/>
    <property type="evidence" value="ECO:0007669"/>
    <property type="project" value="UniProtKB-KW"/>
</dbReference>
<dbReference type="Pfam" id="PF00109">
    <property type="entry name" value="ketoacyl-synt"/>
    <property type="match status" value="1"/>
</dbReference>
<evidence type="ECO:0000256" key="11">
    <source>
        <dbReference type="ARBA" id="ARBA00023098"/>
    </source>
</evidence>
<keyword evidence="6" id="KW-0378">Hydrolase</keyword>
<evidence type="ECO:0000256" key="6">
    <source>
        <dbReference type="ARBA" id="ARBA00022801"/>
    </source>
</evidence>
<dbReference type="AlphaFoldDB" id="A0A7R9QR39"/>
<protein>
    <recommendedName>
        <fullName evidence="2">Fatty acid synthase</fullName>
        <ecNumber evidence="1">2.3.1.85</ecNumber>
    </recommendedName>
</protein>
<organism evidence="17">
    <name type="scientific">Oppiella nova</name>
    <dbReference type="NCBI Taxonomy" id="334625"/>
    <lineage>
        <taxon>Eukaryota</taxon>
        <taxon>Metazoa</taxon>
        <taxon>Ecdysozoa</taxon>
        <taxon>Arthropoda</taxon>
        <taxon>Chelicerata</taxon>
        <taxon>Arachnida</taxon>
        <taxon>Acari</taxon>
        <taxon>Acariformes</taxon>
        <taxon>Sarcoptiformes</taxon>
        <taxon>Oribatida</taxon>
        <taxon>Brachypylina</taxon>
        <taxon>Oppioidea</taxon>
        <taxon>Oppiidae</taxon>
        <taxon>Oppiella</taxon>
    </lineage>
</organism>